<dbReference type="Proteomes" id="UP000015104">
    <property type="component" value="Unassembled WGS sequence"/>
</dbReference>
<protein>
    <recommendedName>
        <fullName evidence="6">Bicarbonate transporter-like transmembrane domain-containing protein</fullName>
    </recommendedName>
</protein>
<feature type="transmembrane region" description="Helical" evidence="5">
    <location>
        <begin position="520"/>
        <end position="541"/>
    </location>
</feature>
<reference evidence="7" key="2">
    <citation type="submission" date="2015-06" db="UniProtKB">
        <authorList>
            <consortium name="EnsemblMetazoa"/>
        </authorList>
    </citation>
    <scope>IDENTIFICATION</scope>
</reference>
<name>T1JUK2_TETUR</name>
<feature type="transmembrane region" description="Helical" evidence="5">
    <location>
        <begin position="481"/>
        <end position="500"/>
    </location>
</feature>
<keyword evidence="3 5" id="KW-1133">Transmembrane helix</keyword>
<feature type="transmembrane region" description="Helical" evidence="5">
    <location>
        <begin position="439"/>
        <end position="460"/>
    </location>
</feature>
<feature type="transmembrane region" description="Helical" evidence="5">
    <location>
        <begin position="613"/>
        <end position="633"/>
    </location>
</feature>
<sequence length="716" mass="80560">MVVKLVKMTRNHKSQDVMNGDSDDKMDEIELENTGMKEETKAKLDLDEIMGSIFCEKESRVIINRIQGVLESNSSPTVFDQSWVCILGSGVSVKKHMIALGITEAPLNLGHGMEQIRFILIILTPTIEVSAGIKKHTKSSYEIGRTFSTLLMHHSLRFDLLDSSKESIKEILTDKAAELSTKSNQVKRKVIHGLDTSLWENISRRVRCYHTDFVDGIVGKKTIHKTLATSLFLYFGCILPAIAFGLLNSKNTNGLIGPKRALVGQALGGIVFALIGGQPLVIIATTALVSLYIKVVYEISEQLDVDFFVMYATVGFWNTLFVLAYAVFGWSKLIKYATRSVEEIFAQFITICFFYDAINDCVESFNKYYHTEACANFTKLTDGELNVTTLETPIICQREDSLLHLLLALGTVWLSLRIYKFNQSPYLSRGMREFVSDYALPIGVIGLSVVSKVVFADIKLEQFDFSVMDKFERATIDFSSVKVIGISIVLGFALSLLFFMDQNITGQIVNGPTNHLKKGSAPHLDLLVIAIINCTLSFYGLPWMHGILPHSPLHVRSLADTEERNNQGLIETHIIRVRETRITALLSNILIGLSLFMIPYPLNLISTPVLDGLFLYCAFASLRGSSMFERICLLFQEQSSYPPNHYVRRARQRIIHLFTLCEIIQLVILVYVGLIAPWAYLRMAFPVFIALLMPVRHFILPIFLDKKTLKLLDSYG</sequence>
<feature type="transmembrane region" description="Helical" evidence="5">
    <location>
        <begin position="308"/>
        <end position="330"/>
    </location>
</feature>
<dbReference type="GO" id="GO:0006820">
    <property type="term" value="P:monoatomic anion transport"/>
    <property type="evidence" value="ECO:0007669"/>
    <property type="project" value="InterPro"/>
</dbReference>
<dbReference type="STRING" id="32264.T1JUK2"/>
<evidence type="ECO:0000256" key="4">
    <source>
        <dbReference type="ARBA" id="ARBA00023136"/>
    </source>
</evidence>
<dbReference type="PANTHER" id="PTHR11453">
    <property type="entry name" value="ANION EXCHANGE PROTEIN"/>
    <property type="match status" value="1"/>
</dbReference>
<accession>T1JUK2</accession>
<evidence type="ECO:0000256" key="1">
    <source>
        <dbReference type="ARBA" id="ARBA00004141"/>
    </source>
</evidence>
<dbReference type="Gene3D" id="1.10.287.570">
    <property type="entry name" value="Helical hairpin bin"/>
    <property type="match status" value="1"/>
</dbReference>
<dbReference type="GO" id="GO:0005452">
    <property type="term" value="F:solute:inorganic anion antiporter activity"/>
    <property type="evidence" value="ECO:0007669"/>
    <property type="project" value="InterPro"/>
</dbReference>
<feature type="transmembrane region" description="Helical" evidence="5">
    <location>
        <begin position="402"/>
        <end position="419"/>
    </location>
</feature>
<evidence type="ECO:0000256" key="2">
    <source>
        <dbReference type="ARBA" id="ARBA00022692"/>
    </source>
</evidence>
<reference evidence="8" key="1">
    <citation type="submission" date="2011-08" db="EMBL/GenBank/DDBJ databases">
        <authorList>
            <person name="Rombauts S."/>
        </authorList>
    </citation>
    <scope>NUCLEOTIDE SEQUENCE</scope>
    <source>
        <strain evidence="8">London</strain>
    </source>
</reference>
<dbReference type="HOGENOM" id="CLU_002289_6_0_1"/>
<dbReference type="InterPro" id="IPR011531">
    <property type="entry name" value="HCO3_transpt-like_TM_dom"/>
</dbReference>
<feature type="transmembrane region" description="Helical" evidence="5">
    <location>
        <begin position="227"/>
        <end position="247"/>
    </location>
</feature>
<feature type="transmembrane region" description="Helical" evidence="5">
    <location>
        <begin position="684"/>
        <end position="704"/>
    </location>
</feature>
<proteinExistence type="predicted"/>
<dbReference type="InterPro" id="IPR003020">
    <property type="entry name" value="HCO3_transpt_euk"/>
</dbReference>
<feature type="transmembrane region" description="Helical" evidence="5">
    <location>
        <begin position="582"/>
        <end position="601"/>
    </location>
</feature>
<feature type="transmembrane region" description="Helical" evidence="5">
    <location>
        <begin position="654"/>
        <end position="678"/>
    </location>
</feature>
<dbReference type="eggNOG" id="KOG1172">
    <property type="taxonomic scope" value="Eukaryota"/>
</dbReference>
<keyword evidence="4 5" id="KW-0472">Membrane</keyword>
<evidence type="ECO:0000256" key="5">
    <source>
        <dbReference type="SAM" id="Phobius"/>
    </source>
</evidence>
<comment type="subcellular location">
    <subcellularLocation>
        <location evidence="1">Membrane</location>
        <topology evidence="1">Multi-pass membrane protein</topology>
    </subcellularLocation>
</comment>
<evidence type="ECO:0000313" key="8">
    <source>
        <dbReference type="Proteomes" id="UP000015104"/>
    </source>
</evidence>
<feature type="domain" description="Bicarbonate transporter-like transmembrane" evidence="6">
    <location>
        <begin position="388"/>
        <end position="714"/>
    </location>
</feature>
<dbReference type="GO" id="GO:0016323">
    <property type="term" value="C:basolateral plasma membrane"/>
    <property type="evidence" value="ECO:0007669"/>
    <property type="project" value="TreeGrafter"/>
</dbReference>
<dbReference type="PANTHER" id="PTHR11453:SF127">
    <property type="entry name" value="SOLUTE CARRIER FAMILY 4 MEMBER 11"/>
    <property type="match status" value="1"/>
</dbReference>
<keyword evidence="2 5" id="KW-0812">Transmembrane</keyword>
<dbReference type="Pfam" id="PF00955">
    <property type="entry name" value="HCO3_cotransp"/>
    <property type="match status" value="2"/>
</dbReference>
<dbReference type="GO" id="GO:0050801">
    <property type="term" value="P:monoatomic ion homeostasis"/>
    <property type="evidence" value="ECO:0007669"/>
    <property type="project" value="TreeGrafter"/>
</dbReference>
<keyword evidence="8" id="KW-1185">Reference proteome</keyword>
<feature type="domain" description="Bicarbonate transporter-like transmembrane" evidence="6">
    <location>
        <begin position="198"/>
        <end position="372"/>
    </location>
</feature>
<evidence type="ECO:0000259" key="6">
    <source>
        <dbReference type="Pfam" id="PF00955"/>
    </source>
</evidence>
<dbReference type="EnsemblMetazoa" id="tetur02g01240.1">
    <property type="protein sequence ID" value="tetur02g01240.1"/>
    <property type="gene ID" value="tetur02g01240"/>
</dbReference>
<organism evidence="7 8">
    <name type="scientific">Tetranychus urticae</name>
    <name type="common">Two-spotted spider mite</name>
    <dbReference type="NCBI Taxonomy" id="32264"/>
    <lineage>
        <taxon>Eukaryota</taxon>
        <taxon>Metazoa</taxon>
        <taxon>Ecdysozoa</taxon>
        <taxon>Arthropoda</taxon>
        <taxon>Chelicerata</taxon>
        <taxon>Arachnida</taxon>
        <taxon>Acari</taxon>
        <taxon>Acariformes</taxon>
        <taxon>Trombidiformes</taxon>
        <taxon>Prostigmata</taxon>
        <taxon>Eleutherengona</taxon>
        <taxon>Raphignathae</taxon>
        <taxon>Tetranychoidea</taxon>
        <taxon>Tetranychidae</taxon>
        <taxon>Tetranychus</taxon>
    </lineage>
</organism>
<feature type="transmembrane region" description="Helical" evidence="5">
    <location>
        <begin position="267"/>
        <end position="293"/>
    </location>
</feature>
<dbReference type="EMBL" id="CAEY01000779">
    <property type="status" value="NOT_ANNOTATED_CDS"/>
    <property type="molecule type" value="Genomic_DNA"/>
</dbReference>
<evidence type="ECO:0000313" key="7">
    <source>
        <dbReference type="EnsemblMetazoa" id="tetur02g01240.1"/>
    </source>
</evidence>
<dbReference type="FunFam" id="1.10.287.570:FF:000002">
    <property type="entry name" value="Solute carrier family 4 member 11"/>
    <property type="match status" value="1"/>
</dbReference>
<dbReference type="AlphaFoldDB" id="T1JUK2"/>
<evidence type="ECO:0000256" key="3">
    <source>
        <dbReference type="ARBA" id="ARBA00022989"/>
    </source>
</evidence>